<keyword evidence="2" id="KW-1185">Reference proteome</keyword>
<dbReference type="VEuPathDB" id="MicrosporidiaDB:NAPIS_ORF01153"/>
<dbReference type="AlphaFoldDB" id="T0L9U6"/>
<sequence>MQQELERKLAAKAEKDKLETIDLKQNDSFIDSTQFVSLEKNYMNDSNNFNSTISQNVKLELIKDESNTANIIQNDSSKIIQDGNSILVNDDERSKWLTELKKRGPRLRQPTLNISSYNLDITFDKSLCVEAKNAKLETIEPKQNDSSIDSTISQNVKLELIKNESNTANIIQNDSSKIIQDGNSILVNDDERSKWLTELKKRGPRLRQPTLNILNYRGNQTFIKEEPDERIITVEKKEQGTFNTENNKDIDVKSKKELNKIDINVKPSINSEQSNFNDNFQDNLNKASNSEINNQFIDIELTKKQISTKKVTFDEKKMKFMFMKILILK</sequence>
<organism evidence="1 2">
    <name type="scientific">Vairimorpha apis BRL 01</name>
    <dbReference type="NCBI Taxonomy" id="1037528"/>
    <lineage>
        <taxon>Eukaryota</taxon>
        <taxon>Fungi</taxon>
        <taxon>Fungi incertae sedis</taxon>
        <taxon>Microsporidia</taxon>
        <taxon>Nosematidae</taxon>
        <taxon>Vairimorpha</taxon>
    </lineage>
</organism>
<name>T0L9U6_9MICR</name>
<evidence type="ECO:0000313" key="2">
    <source>
        <dbReference type="Proteomes" id="UP000053780"/>
    </source>
</evidence>
<accession>T0L9U6</accession>
<gene>
    <name evidence="1" type="ORF">NAPIS_ORF01153</name>
</gene>
<proteinExistence type="predicted"/>
<dbReference type="EMBL" id="KE647158">
    <property type="protein sequence ID" value="EQB61274.1"/>
    <property type="molecule type" value="Genomic_DNA"/>
</dbReference>
<reference evidence="1 2" key="1">
    <citation type="journal article" date="2013" name="BMC Genomics">
        <title>Genome sequencing and comparative genomics of honey bee microsporidia, Nosema apis reveal novel insights into host-parasite interactions.</title>
        <authorList>
            <person name="Chen Yp."/>
            <person name="Pettis J.S."/>
            <person name="Zhao Y."/>
            <person name="Liu X."/>
            <person name="Tallon L.J."/>
            <person name="Sadzewicz L.D."/>
            <person name="Li R."/>
            <person name="Zheng H."/>
            <person name="Huang S."/>
            <person name="Zhang X."/>
            <person name="Hamilton M.C."/>
            <person name="Pernal S.F."/>
            <person name="Melathopoulos A.P."/>
            <person name="Yan X."/>
            <person name="Evans J.D."/>
        </authorList>
    </citation>
    <scope>NUCLEOTIDE SEQUENCE [LARGE SCALE GENOMIC DNA]</scope>
    <source>
        <strain evidence="1 2">BRL 01</strain>
    </source>
</reference>
<dbReference type="Proteomes" id="UP000053780">
    <property type="component" value="Unassembled WGS sequence"/>
</dbReference>
<evidence type="ECO:0000313" key="1">
    <source>
        <dbReference type="EMBL" id="EQB61274.1"/>
    </source>
</evidence>
<protein>
    <submittedName>
        <fullName evidence="1">Uncharacterized protein</fullName>
    </submittedName>
</protein>
<dbReference type="HOGENOM" id="CLU_844936_0_0_1"/>